<dbReference type="EMBL" id="CADCUO010000041">
    <property type="protein sequence ID" value="CAA9377211.1"/>
    <property type="molecule type" value="Genomic_DNA"/>
</dbReference>
<name>A0A6J4N406_9ACTN</name>
<reference evidence="1" key="1">
    <citation type="submission" date="2020-02" db="EMBL/GenBank/DDBJ databases">
        <authorList>
            <person name="Meier V. D."/>
        </authorList>
    </citation>
    <scope>NUCLEOTIDE SEQUENCE</scope>
    <source>
        <strain evidence="1">AVDCRST_MAG75</strain>
    </source>
</reference>
<accession>A0A6J4N406</accession>
<protein>
    <submittedName>
        <fullName evidence="1">Uncharacterized protein</fullName>
    </submittedName>
</protein>
<sequence>MAAIFRGPAQRTAMLRLADVGGRLLGRRTPVPVSGRESPAG</sequence>
<proteinExistence type="predicted"/>
<gene>
    <name evidence="1" type="ORF">AVDCRST_MAG75-641</name>
</gene>
<evidence type="ECO:0000313" key="1">
    <source>
        <dbReference type="EMBL" id="CAA9377211.1"/>
    </source>
</evidence>
<organism evidence="1">
    <name type="scientific">uncultured Propionibacteriaceae bacterium</name>
    <dbReference type="NCBI Taxonomy" id="257457"/>
    <lineage>
        <taxon>Bacteria</taxon>
        <taxon>Bacillati</taxon>
        <taxon>Actinomycetota</taxon>
        <taxon>Actinomycetes</taxon>
        <taxon>Propionibacteriales</taxon>
        <taxon>Propionibacteriaceae</taxon>
        <taxon>environmental samples</taxon>
    </lineage>
</organism>
<dbReference type="AlphaFoldDB" id="A0A6J4N406"/>